<keyword evidence="3 5" id="KW-0378">Hydrolase</keyword>
<reference evidence="5 6" key="1">
    <citation type="submission" date="2018-08" db="EMBL/GenBank/DDBJ databases">
        <title>Recombination of ecologically and evolutionarily significant loci maintains genetic cohesion in the Pseudomonas syringae species complex.</title>
        <authorList>
            <person name="Dillon M."/>
            <person name="Thakur S."/>
            <person name="Almeida R.N.D."/>
            <person name="Weir B.S."/>
            <person name="Guttman D.S."/>
        </authorList>
    </citation>
    <scope>NUCLEOTIDE SEQUENCE [LARGE SCALE GENOMIC DNA]</scope>
    <source>
        <strain evidence="5 6">ICMP 11281</strain>
    </source>
</reference>
<evidence type="ECO:0000256" key="3">
    <source>
        <dbReference type="ARBA" id="ARBA00022801"/>
    </source>
</evidence>
<dbReference type="Gene3D" id="3.20.20.140">
    <property type="entry name" value="Metal-dependent hydrolases"/>
    <property type="match status" value="1"/>
</dbReference>
<dbReference type="PROSITE" id="PS01137">
    <property type="entry name" value="TATD_1"/>
    <property type="match status" value="1"/>
</dbReference>
<dbReference type="NCBIfam" id="TIGR00010">
    <property type="entry name" value="YchF/TatD family DNA exonuclease"/>
    <property type="match status" value="1"/>
</dbReference>
<sequence length="267" mass="30225">MKVSLIDTHTHLDFPDFDADRAQVLKHCRSLGVQRMVVLGVYQRNWQRLWDLTEANPQLHAAFGLHPVYIDEHQAEHLTELGDWLTRLKSHPQLCAVGEIGLDYYVDHLDKVRQQEVFETQLQLASDFNLPVLLHVRRSHADVIATLKRYRIKRSGIVHAFAGSREEAHEYIKLGFKLGLGGAATWPQALRMHRVIADLPLGSVVLETDAPDMAPAMYPNQRNSPEHLPDICQALAALMNISPQRLGEASTENACQLFDWPHTAQSV</sequence>
<dbReference type="PANTHER" id="PTHR46124">
    <property type="entry name" value="D-AMINOACYL-TRNA DEACYLASE"/>
    <property type="match status" value="1"/>
</dbReference>
<dbReference type="PIRSF" id="PIRSF005902">
    <property type="entry name" value="DNase_TatD"/>
    <property type="match status" value="1"/>
</dbReference>
<evidence type="ECO:0000256" key="2">
    <source>
        <dbReference type="ARBA" id="ARBA00022723"/>
    </source>
</evidence>
<feature type="binding site" evidence="4">
    <location>
        <position position="9"/>
    </location>
    <ligand>
        <name>a divalent metal cation</name>
        <dbReference type="ChEBI" id="CHEBI:60240"/>
        <label>1</label>
    </ligand>
</feature>
<comment type="similarity">
    <text evidence="1">Belongs to the metallo-dependent hydrolases superfamily. TatD-type hydrolase family.</text>
</comment>
<dbReference type="RefSeq" id="WP_054070681.1">
    <property type="nucleotide sequence ID" value="NZ_JAEVFP010000023.1"/>
</dbReference>
<dbReference type="GO" id="GO:0004536">
    <property type="term" value="F:DNA nuclease activity"/>
    <property type="evidence" value="ECO:0007669"/>
    <property type="project" value="InterPro"/>
</dbReference>
<dbReference type="Proteomes" id="UP000271631">
    <property type="component" value="Unassembled WGS sequence"/>
</dbReference>
<evidence type="ECO:0000313" key="5">
    <source>
        <dbReference type="EMBL" id="RMV37407.1"/>
    </source>
</evidence>
<dbReference type="SUPFAM" id="SSF51556">
    <property type="entry name" value="Metallo-dependent hydrolases"/>
    <property type="match status" value="1"/>
</dbReference>
<evidence type="ECO:0000313" key="6">
    <source>
        <dbReference type="Proteomes" id="UP000271631"/>
    </source>
</evidence>
<proteinExistence type="inferred from homology"/>
<organism evidence="5 6">
    <name type="scientific">Pseudomonas syringae pv. maculicola</name>
    <dbReference type="NCBI Taxonomy" id="59511"/>
    <lineage>
        <taxon>Bacteria</taxon>
        <taxon>Pseudomonadati</taxon>
        <taxon>Pseudomonadota</taxon>
        <taxon>Gammaproteobacteria</taxon>
        <taxon>Pseudomonadales</taxon>
        <taxon>Pseudomonadaceae</taxon>
        <taxon>Pseudomonas</taxon>
    </lineage>
</organism>
<dbReference type="InterPro" id="IPR018228">
    <property type="entry name" value="DNase_TatD-rel_CS"/>
</dbReference>
<dbReference type="PANTHER" id="PTHR46124:SF3">
    <property type="entry name" value="HYDROLASE"/>
    <property type="match status" value="1"/>
</dbReference>
<dbReference type="GO" id="GO:0005829">
    <property type="term" value="C:cytosol"/>
    <property type="evidence" value="ECO:0007669"/>
    <property type="project" value="TreeGrafter"/>
</dbReference>
<dbReference type="InterPro" id="IPR032466">
    <property type="entry name" value="Metal_Hydrolase"/>
</dbReference>
<feature type="binding site" evidence="4">
    <location>
        <position position="11"/>
    </location>
    <ligand>
        <name>a divalent metal cation</name>
        <dbReference type="ChEBI" id="CHEBI:60240"/>
        <label>1</label>
    </ligand>
</feature>
<name>A0A0N0FWK0_PSEYM</name>
<accession>A0A0N0FWK0</accession>
<dbReference type="AlphaFoldDB" id="A0A0N0FWK0"/>
<dbReference type="EMBL" id="RBUQ01000150">
    <property type="protein sequence ID" value="RMV37407.1"/>
    <property type="molecule type" value="Genomic_DNA"/>
</dbReference>
<dbReference type="GO" id="GO:0046872">
    <property type="term" value="F:metal ion binding"/>
    <property type="evidence" value="ECO:0007669"/>
    <property type="project" value="UniProtKB-KW"/>
</dbReference>
<evidence type="ECO:0000256" key="1">
    <source>
        <dbReference type="ARBA" id="ARBA00009275"/>
    </source>
</evidence>
<feature type="binding site" evidence="4">
    <location>
        <position position="99"/>
    </location>
    <ligand>
        <name>a divalent metal cation</name>
        <dbReference type="ChEBI" id="CHEBI:60240"/>
        <label>1</label>
    </ligand>
</feature>
<dbReference type="GO" id="GO:0016788">
    <property type="term" value="F:hydrolase activity, acting on ester bonds"/>
    <property type="evidence" value="ECO:0007669"/>
    <property type="project" value="InterPro"/>
</dbReference>
<comment type="caution">
    <text evidence="5">The sequence shown here is derived from an EMBL/GenBank/DDBJ whole genome shotgun (WGS) entry which is preliminary data.</text>
</comment>
<dbReference type="Pfam" id="PF01026">
    <property type="entry name" value="TatD_DNase"/>
    <property type="match status" value="1"/>
</dbReference>
<dbReference type="InterPro" id="IPR015991">
    <property type="entry name" value="TatD/YcfH-like"/>
</dbReference>
<protein>
    <submittedName>
        <fullName evidence="5">Hydrolase, TatD protein</fullName>
    </submittedName>
</protein>
<dbReference type="CDD" id="cd01310">
    <property type="entry name" value="TatD_DNAse"/>
    <property type="match status" value="1"/>
</dbReference>
<keyword evidence="2 4" id="KW-0479">Metal-binding</keyword>
<gene>
    <name evidence="5" type="ORF">ALP13_02676</name>
</gene>
<dbReference type="InterPro" id="IPR001130">
    <property type="entry name" value="TatD-like"/>
</dbReference>
<feature type="binding site" evidence="4">
    <location>
        <position position="209"/>
    </location>
    <ligand>
        <name>a divalent metal cation</name>
        <dbReference type="ChEBI" id="CHEBI:60240"/>
        <label>1</label>
    </ligand>
</feature>
<feature type="binding site" evidence="4">
    <location>
        <position position="135"/>
    </location>
    <ligand>
        <name>a divalent metal cation</name>
        <dbReference type="ChEBI" id="CHEBI:60240"/>
        <label>2</label>
    </ligand>
</feature>
<evidence type="ECO:0000256" key="4">
    <source>
        <dbReference type="PIRSR" id="PIRSR005902-1"/>
    </source>
</evidence>
<dbReference type="FunFam" id="3.20.20.140:FF:000005">
    <property type="entry name" value="TatD family hydrolase"/>
    <property type="match status" value="1"/>
</dbReference>
<feature type="binding site" evidence="4">
    <location>
        <position position="159"/>
    </location>
    <ligand>
        <name>a divalent metal cation</name>
        <dbReference type="ChEBI" id="CHEBI:60240"/>
        <label>2</label>
    </ligand>
</feature>